<evidence type="ECO:0008006" key="14">
    <source>
        <dbReference type="Google" id="ProtNLM"/>
    </source>
</evidence>
<dbReference type="PANTHER" id="PTHR43445:SF3">
    <property type="entry name" value="UDP-N-ACETYLMURAMATE--L-ALANINE LIGASE"/>
    <property type="match status" value="1"/>
</dbReference>
<keyword evidence="5" id="KW-0133">Cell shape</keyword>
<keyword evidence="4" id="KW-0067">ATP-binding</keyword>
<dbReference type="SUPFAM" id="SSF51984">
    <property type="entry name" value="MurCD N-terminal domain"/>
    <property type="match status" value="1"/>
</dbReference>
<dbReference type="InterPro" id="IPR050061">
    <property type="entry name" value="MurCDEF_pg_biosynth"/>
</dbReference>
<sequence>MLSSEIGKIIGRGRNVYVVGIKGAGVAGLAQILKAKGFEITGSDTKDRFFTDAILKRARIPYFEGFSRDNVVNAFSRHRPIRANGPMRKINWALVSNAYLMDPVTNPEILELRRQKIPILSYPEALSHFFNESFGIAIAGTHGKTSVASALAFILDHAGLNPNALIGGEVLNWNSNAIVSAPSVASAKEGQKNIFVLEADEYKDAFLNYRPDIAVVLNTDWDHPDYFKSHADYKKSFKKFTQSVKPGGKVFTAKDFAKTPGKIETPLIGEHNQFNLRAAWIVARYLGVPERTIRDALKKFKGTRRRLETVGRLGTSILIDDYAHNPQKVAASLQALKKHYPKKKIIVVFQPHTYSRTEAFLGDFAKVLLLADETHLLDIYASAREVKGTVTSDDIVLEVQRLGKNAVNLRTVENAAEFFKKNPPKNAVLAAMGAGNVGDLAHILAREK</sequence>
<keyword evidence="3" id="KW-0547">Nucleotide-binding</keyword>
<name>A0A1F5P3P1_9BACT</name>
<feature type="domain" description="Mur ligase N-terminal catalytic" evidence="9">
    <location>
        <begin position="16"/>
        <end position="131"/>
    </location>
</feature>
<feature type="domain" description="Mur ligase central" evidence="11">
    <location>
        <begin position="138"/>
        <end position="253"/>
    </location>
</feature>
<keyword evidence="7" id="KW-0131">Cell cycle</keyword>
<dbReference type="GO" id="GO:0009252">
    <property type="term" value="P:peptidoglycan biosynthetic process"/>
    <property type="evidence" value="ECO:0007669"/>
    <property type="project" value="UniProtKB-KW"/>
</dbReference>
<dbReference type="SUPFAM" id="SSF53244">
    <property type="entry name" value="MurD-like peptide ligases, peptide-binding domain"/>
    <property type="match status" value="1"/>
</dbReference>
<comment type="caution">
    <text evidence="12">The sequence shown here is derived from an EMBL/GenBank/DDBJ whole genome shotgun (WGS) entry which is preliminary data.</text>
</comment>
<dbReference type="EMBL" id="MFEN01000007">
    <property type="protein sequence ID" value="OGE84513.1"/>
    <property type="molecule type" value="Genomic_DNA"/>
</dbReference>
<dbReference type="GO" id="GO:0005524">
    <property type="term" value="F:ATP binding"/>
    <property type="evidence" value="ECO:0007669"/>
    <property type="project" value="UniProtKB-KW"/>
</dbReference>
<accession>A0A1F5P3P1</accession>
<dbReference type="InterPro" id="IPR004101">
    <property type="entry name" value="Mur_ligase_C"/>
</dbReference>
<evidence type="ECO:0000256" key="1">
    <source>
        <dbReference type="ARBA" id="ARBA00022598"/>
    </source>
</evidence>
<evidence type="ECO:0000313" key="13">
    <source>
        <dbReference type="Proteomes" id="UP000176339"/>
    </source>
</evidence>
<evidence type="ECO:0000256" key="6">
    <source>
        <dbReference type="ARBA" id="ARBA00022984"/>
    </source>
</evidence>
<dbReference type="GO" id="GO:0008360">
    <property type="term" value="P:regulation of cell shape"/>
    <property type="evidence" value="ECO:0007669"/>
    <property type="project" value="UniProtKB-KW"/>
</dbReference>
<evidence type="ECO:0000256" key="2">
    <source>
        <dbReference type="ARBA" id="ARBA00022618"/>
    </source>
</evidence>
<dbReference type="GO" id="GO:0051301">
    <property type="term" value="P:cell division"/>
    <property type="evidence" value="ECO:0007669"/>
    <property type="project" value="UniProtKB-KW"/>
</dbReference>
<keyword evidence="6" id="KW-0573">Peptidoglycan synthesis</keyword>
<dbReference type="InterPro" id="IPR000713">
    <property type="entry name" value="Mur_ligase_N"/>
</dbReference>
<dbReference type="GO" id="GO:0016881">
    <property type="term" value="F:acid-amino acid ligase activity"/>
    <property type="evidence" value="ECO:0007669"/>
    <property type="project" value="InterPro"/>
</dbReference>
<keyword evidence="2" id="KW-0132">Cell division</keyword>
<keyword evidence="1" id="KW-0436">Ligase</keyword>
<feature type="domain" description="Mur ligase C-terminal" evidence="10">
    <location>
        <begin position="305"/>
        <end position="435"/>
    </location>
</feature>
<evidence type="ECO:0000256" key="8">
    <source>
        <dbReference type="ARBA" id="ARBA00023316"/>
    </source>
</evidence>
<evidence type="ECO:0000256" key="5">
    <source>
        <dbReference type="ARBA" id="ARBA00022960"/>
    </source>
</evidence>
<dbReference type="InterPro" id="IPR036615">
    <property type="entry name" value="Mur_ligase_C_dom_sf"/>
</dbReference>
<evidence type="ECO:0000313" key="12">
    <source>
        <dbReference type="EMBL" id="OGE84513.1"/>
    </source>
</evidence>
<organism evidence="12 13">
    <name type="scientific">Candidatus Doudnabacteria bacterium RIFCSPHIGHO2_01_FULL_49_9</name>
    <dbReference type="NCBI Taxonomy" id="1817827"/>
    <lineage>
        <taxon>Bacteria</taxon>
        <taxon>Candidatus Doudnaibacteriota</taxon>
    </lineage>
</organism>
<dbReference type="SUPFAM" id="SSF53623">
    <property type="entry name" value="MurD-like peptide ligases, catalytic domain"/>
    <property type="match status" value="1"/>
</dbReference>
<dbReference type="AlphaFoldDB" id="A0A1F5P3P1"/>
<dbReference type="Pfam" id="PF01225">
    <property type="entry name" value="Mur_ligase"/>
    <property type="match status" value="1"/>
</dbReference>
<protein>
    <recommendedName>
        <fullName evidence="14">UDP-N-acetylmuramate--L-alanine ligase</fullName>
    </recommendedName>
</protein>
<dbReference type="PANTHER" id="PTHR43445">
    <property type="entry name" value="UDP-N-ACETYLMURAMATE--L-ALANINE LIGASE-RELATED"/>
    <property type="match status" value="1"/>
</dbReference>
<evidence type="ECO:0000256" key="7">
    <source>
        <dbReference type="ARBA" id="ARBA00023306"/>
    </source>
</evidence>
<evidence type="ECO:0000256" key="3">
    <source>
        <dbReference type="ARBA" id="ARBA00022741"/>
    </source>
</evidence>
<dbReference type="GO" id="GO:0071555">
    <property type="term" value="P:cell wall organization"/>
    <property type="evidence" value="ECO:0007669"/>
    <property type="project" value="UniProtKB-KW"/>
</dbReference>
<dbReference type="Gene3D" id="3.40.50.720">
    <property type="entry name" value="NAD(P)-binding Rossmann-like Domain"/>
    <property type="match status" value="1"/>
</dbReference>
<dbReference type="Pfam" id="PF02875">
    <property type="entry name" value="Mur_ligase_C"/>
    <property type="match status" value="1"/>
</dbReference>
<dbReference type="Gene3D" id="3.90.190.20">
    <property type="entry name" value="Mur ligase, C-terminal domain"/>
    <property type="match status" value="1"/>
</dbReference>
<dbReference type="Proteomes" id="UP000176339">
    <property type="component" value="Unassembled WGS sequence"/>
</dbReference>
<gene>
    <name evidence="12" type="ORF">A2846_04505</name>
</gene>
<dbReference type="InterPro" id="IPR013221">
    <property type="entry name" value="Mur_ligase_cen"/>
</dbReference>
<dbReference type="Gene3D" id="3.40.1190.10">
    <property type="entry name" value="Mur-like, catalytic domain"/>
    <property type="match status" value="2"/>
</dbReference>
<evidence type="ECO:0000259" key="9">
    <source>
        <dbReference type="Pfam" id="PF01225"/>
    </source>
</evidence>
<evidence type="ECO:0000259" key="11">
    <source>
        <dbReference type="Pfam" id="PF08245"/>
    </source>
</evidence>
<evidence type="ECO:0000256" key="4">
    <source>
        <dbReference type="ARBA" id="ARBA00022840"/>
    </source>
</evidence>
<reference evidence="12 13" key="1">
    <citation type="journal article" date="2016" name="Nat. Commun.">
        <title>Thousands of microbial genomes shed light on interconnected biogeochemical processes in an aquifer system.</title>
        <authorList>
            <person name="Anantharaman K."/>
            <person name="Brown C.T."/>
            <person name="Hug L.A."/>
            <person name="Sharon I."/>
            <person name="Castelle C.J."/>
            <person name="Probst A.J."/>
            <person name="Thomas B.C."/>
            <person name="Singh A."/>
            <person name="Wilkins M.J."/>
            <person name="Karaoz U."/>
            <person name="Brodie E.L."/>
            <person name="Williams K.H."/>
            <person name="Hubbard S.S."/>
            <person name="Banfield J.F."/>
        </authorList>
    </citation>
    <scope>NUCLEOTIDE SEQUENCE [LARGE SCALE GENOMIC DNA]</scope>
</reference>
<dbReference type="Pfam" id="PF08245">
    <property type="entry name" value="Mur_ligase_M"/>
    <property type="match status" value="1"/>
</dbReference>
<evidence type="ECO:0000259" key="10">
    <source>
        <dbReference type="Pfam" id="PF02875"/>
    </source>
</evidence>
<dbReference type="InterPro" id="IPR036565">
    <property type="entry name" value="Mur-like_cat_sf"/>
</dbReference>
<keyword evidence="8" id="KW-0961">Cell wall biogenesis/degradation</keyword>
<proteinExistence type="predicted"/>